<sequence length="64" mass="7463">MNLKRFAIHLGTKFWFFRDFGAGSREQGLRKREEGRGKKENNPVYLIVMQTAVIVEESCFLKLA</sequence>
<dbReference type="KEGG" id="mpro:BJP34_11545"/>
<accession>A0A1D8TR05</accession>
<evidence type="ECO:0000313" key="1">
    <source>
        <dbReference type="EMBL" id="AOX00003.1"/>
    </source>
</evidence>
<organism evidence="1 2">
    <name type="scientific">Moorena producens PAL-8-15-08-1</name>
    <dbReference type="NCBI Taxonomy" id="1458985"/>
    <lineage>
        <taxon>Bacteria</taxon>
        <taxon>Bacillati</taxon>
        <taxon>Cyanobacteriota</taxon>
        <taxon>Cyanophyceae</taxon>
        <taxon>Coleofasciculales</taxon>
        <taxon>Coleofasciculaceae</taxon>
        <taxon>Moorena</taxon>
    </lineage>
</organism>
<dbReference type="STRING" id="1458985.BJP34_11545"/>
<reference evidence="2" key="1">
    <citation type="submission" date="2016-10" db="EMBL/GenBank/DDBJ databases">
        <title>Comparative genomics uncovers the prolific and rare metabolic potential of the cyanobacterial genus Moorea.</title>
        <authorList>
            <person name="Leao T."/>
            <person name="Castelao G."/>
            <person name="Korobeynikov A."/>
            <person name="Monroe E.A."/>
            <person name="Podell S."/>
            <person name="Glukhov E."/>
            <person name="Allen E."/>
            <person name="Gerwick W.H."/>
            <person name="Gerwick L."/>
        </authorList>
    </citation>
    <scope>NUCLEOTIDE SEQUENCE [LARGE SCALE GENOMIC DNA]</scope>
    <source>
        <strain evidence="2">PAL-8-15-08-1</strain>
    </source>
</reference>
<proteinExistence type="predicted"/>
<dbReference type="AlphaFoldDB" id="A0A1D8TR05"/>
<dbReference type="EMBL" id="CP017599">
    <property type="protein sequence ID" value="AOX00003.1"/>
    <property type="molecule type" value="Genomic_DNA"/>
</dbReference>
<name>A0A1D8TR05_9CYAN</name>
<evidence type="ECO:0000313" key="2">
    <source>
        <dbReference type="Proteomes" id="UP000177870"/>
    </source>
</evidence>
<protein>
    <submittedName>
        <fullName evidence="1">Uncharacterized protein</fullName>
    </submittedName>
</protein>
<dbReference type="Proteomes" id="UP000177870">
    <property type="component" value="Chromosome"/>
</dbReference>
<gene>
    <name evidence="1" type="ORF">BJP34_11545</name>
</gene>